<keyword evidence="2" id="KW-1185">Reference proteome</keyword>
<proteinExistence type="predicted"/>
<dbReference type="EMBL" id="JBBNAE010000002">
    <property type="protein sequence ID" value="KAK9147089.1"/>
    <property type="molecule type" value="Genomic_DNA"/>
</dbReference>
<gene>
    <name evidence="1" type="ORF">Sjap_006992</name>
</gene>
<accession>A0AAP0K8F4</accession>
<comment type="caution">
    <text evidence="1">The sequence shown here is derived from an EMBL/GenBank/DDBJ whole genome shotgun (WGS) entry which is preliminary data.</text>
</comment>
<reference evidence="1 2" key="1">
    <citation type="submission" date="2024-01" db="EMBL/GenBank/DDBJ databases">
        <title>Genome assemblies of Stephania.</title>
        <authorList>
            <person name="Yang L."/>
        </authorList>
    </citation>
    <scope>NUCLEOTIDE SEQUENCE [LARGE SCALE GENOMIC DNA]</scope>
    <source>
        <strain evidence="1">QJT</strain>
        <tissue evidence="1">Leaf</tissue>
    </source>
</reference>
<protein>
    <submittedName>
        <fullName evidence="1">Uncharacterized protein</fullName>
    </submittedName>
</protein>
<sequence length="104" mass="11950">MALAYDPYNNPSFGFAIVVISQLEEDSNWYEFEVYSSKTRKWLVSNAKIEISSFMLWIRDAVAESLASGKRIFPVQYVGGEVVWFLIKFKKIMLCAHSTRGLKS</sequence>
<dbReference type="AlphaFoldDB" id="A0AAP0K8F4"/>
<name>A0AAP0K8F4_9MAGN</name>
<evidence type="ECO:0000313" key="1">
    <source>
        <dbReference type="EMBL" id="KAK9147089.1"/>
    </source>
</evidence>
<dbReference type="Proteomes" id="UP001417504">
    <property type="component" value="Unassembled WGS sequence"/>
</dbReference>
<organism evidence="1 2">
    <name type="scientific">Stephania japonica</name>
    <dbReference type="NCBI Taxonomy" id="461633"/>
    <lineage>
        <taxon>Eukaryota</taxon>
        <taxon>Viridiplantae</taxon>
        <taxon>Streptophyta</taxon>
        <taxon>Embryophyta</taxon>
        <taxon>Tracheophyta</taxon>
        <taxon>Spermatophyta</taxon>
        <taxon>Magnoliopsida</taxon>
        <taxon>Ranunculales</taxon>
        <taxon>Menispermaceae</taxon>
        <taxon>Menispermoideae</taxon>
        <taxon>Cissampelideae</taxon>
        <taxon>Stephania</taxon>
    </lineage>
</organism>
<evidence type="ECO:0000313" key="2">
    <source>
        <dbReference type="Proteomes" id="UP001417504"/>
    </source>
</evidence>